<sequence length="244" mass="27767">MKLLSQVGTFLGLCCLVSVVRAEADAKAQDPVINSIGPDSTLNRDTPTIYNATKVELSDDLESWVPPLDLQKNFPYYLSGFDEEDQPIWILEIGKYNFRDFVIRGKGAQADLSKYLRQLAYRVRKSRTRHDPKGKTNFILDFEGLSFPQFSDISTIAFILQQATDYSSLLDRALNKAVLVNANYVTEALVSLVRPIFGRIFANVEIYGTNRSKWLPLMLRQFPQDQLPEYYGGIKGFKPYKIYG</sequence>
<evidence type="ECO:0000313" key="4">
    <source>
        <dbReference type="Proteomes" id="UP000708208"/>
    </source>
</evidence>
<accession>A0A8J2LK53</accession>
<evidence type="ECO:0000259" key="2">
    <source>
        <dbReference type="PROSITE" id="PS50191"/>
    </source>
</evidence>
<feature type="signal peptide" evidence="1">
    <location>
        <begin position="1"/>
        <end position="22"/>
    </location>
</feature>
<proteinExistence type="predicted"/>
<feature type="chain" id="PRO_5035241944" description="CRAL-TRIO domain-containing protein" evidence="1">
    <location>
        <begin position="23"/>
        <end position="244"/>
    </location>
</feature>
<keyword evidence="4" id="KW-1185">Reference proteome</keyword>
<dbReference type="Proteomes" id="UP000708208">
    <property type="component" value="Unassembled WGS sequence"/>
</dbReference>
<dbReference type="PROSITE" id="PS50191">
    <property type="entry name" value="CRAL_TRIO"/>
    <property type="match status" value="1"/>
</dbReference>
<evidence type="ECO:0000256" key="1">
    <source>
        <dbReference type="SAM" id="SignalP"/>
    </source>
</evidence>
<dbReference type="InterPro" id="IPR051064">
    <property type="entry name" value="SEC14/CRAL-TRIO_domain"/>
</dbReference>
<keyword evidence="1" id="KW-0732">Signal</keyword>
<dbReference type="GO" id="GO:0005737">
    <property type="term" value="C:cytoplasm"/>
    <property type="evidence" value="ECO:0007669"/>
    <property type="project" value="TreeGrafter"/>
</dbReference>
<name>A0A8J2LK53_9HEXA</name>
<comment type="caution">
    <text evidence="3">The sequence shown here is derived from an EMBL/GenBank/DDBJ whole genome shotgun (WGS) entry which is preliminary data.</text>
</comment>
<dbReference type="PANTHER" id="PTHR23324">
    <property type="entry name" value="SEC14 RELATED PROTEIN"/>
    <property type="match status" value="1"/>
</dbReference>
<dbReference type="Pfam" id="PF00650">
    <property type="entry name" value="CRAL_TRIO"/>
    <property type="match status" value="1"/>
</dbReference>
<dbReference type="InterPro" id="IPR001251">
    <property type="entry name" value="CRAL-TRIO_dom"/>
</dbReference>
<gene>
    <name evidence="3" type="ORF">AFUS01_LOCUS44445</name>
</gene>
<reference evidence="3" key="1">
    <citation type="submission" date="2021-06" db="EMBL/GenBank/DDBJ databases">
        <authorList>
            <person name="Hodson N. C."/>
            <person name="Mongue J. A."/>
            <person name="Jaron S. K."/>
        </authorList>
    </citation>
    <scope>NUCLEOTIDE SEQUENCE</scope>
</reference>
<evidence type="ECO:0000313" key="3">
    <source>
        <dbReference type="EMBL" id="CAG7835015.1"/>
    </source>
</evidence>
<dbReference type="PANTHER" id="PTHR23324:SF83">
    <property type="entry name" value="SEC14-LIKE PROTEIN 2"/>
    <property type="match status" value="1"/>
</dbReference>
<protein>
    <recommendedName>
        <fullName evidence="2">CRAL-TRIO domain-containing protein</fullName>
    </recommendedName>
</protein>
<organism evidence="3 4">
    <name type="scientific">Allacma fusca</name>
    <dbReference type="NCBI Taxonomy" id="39272"/>
    <lineage>
        <taxon>Eukaryota</taxon>
        <taxon>Metazoa</taxon>
        <taxon>Ecdysozoa</taxon>
        <taxon>Arthropoda</taxon>
        <taxon>Hexapoda</taxon>
        <taxon>Collembola</taxon>
        <taxon>Symphypleona</taxon>
        <taxon>Sminthuridae</taxon>
        <taxon>Allacma</taxon>
    </lineage>
</organism>
<feature type="domain" description="CRAL-TRIO" evidence="2">
    <location>
        <begin position="66"/>
        <end position="239"/>
    </location>
</feature>
<dbReference type="EMBL" id="CAJVCH010570476">
    <property type="protein sequence ID" value="CAG7835015.1"/>
    <property type="molecule type" value="Genomic_DNA"/>
</dbReference>
<dbReference type="AlphaFoldDB" id="A0A8J2LK53"/>
<dbReference type="CDD" id="cd00170">
    <property type="entry name" value="SEC14"/>
    <property type="match status" value="1"/>
</dbReference>